<keyword evidence="1" id="KW-0802">TPR repeat</keyword>
<sequence length="430" mass="48582">MNFKVKLYIYLGSHKKTIYYYLLLSSHSIKTNTLLSILYVFSMNNILRCFALSFAFVASMAVISSISAQTIIDNPIVAGTNSEYITISKIETSSDSTVFQMELTCYEGLEYTLHEKGSIHAFKMIVGEENYPLLRITAAEAGTIECKMMSVQYFHLVFDALPEGTEVLTIQEGDRSESDLFFDNILLSSLEEATEKAKAGDSKYQKFLAKHYEEQYDYESAQEYLNMYIDQVVKTEGTQSKGYLDALGSQIQLNLNVGNYVEAKELSLQTIEAVGLENPGVANILYTLGDVYQVLGKHEDAVENYIQYLRTMEKGNNLKSATYSMVNNLVMYSWASMKDTLDRQPLAVGVAINPLKIEEGTAQMRIYAVGATEYMVSDSEEFKGSKWSTYEPALMMEAKLKSTTKTLYVRFKDNKNRLSTPFVIKIEPQE</sequence>
<dbReference type="InterPro" id="IPR011990">
    <property type="entry name" value="TPR-like_helical_dom_sf"/>
</dbReference>
<keyword evidence="2" id="KW-0472">Membrane</keyword>
<keyword evidence="2" id="KW-0812">Transmembrane</keyword>
<dbReference type="PROSITE" id="PS50005">
    <property type="entry name" value="TPR"/>
    <property type="match status" value="1"/>
</dbReference>
<dbReference type="Gene3D" id="1.25.40.10">
    <property type="entry name" value="Tetratricopeptide repeat domain"/>
    <property type="match status" value="1"/>
</dbReference>
<dbReference type="eggNOG" id="COG0457">
    <property type="taxonomic scope" value="Bacteria"/>
</dbReference>
<dbReference type="HOGENOM" id="CLU_637359_0_0_10"/>
<keyword evidence="4" id="KW-1185">Reference proteome</keyword>
<dbReference type="AlphaFoldDB" id="I4AFJ3"/>
<keyword evidence="2" id="KW-1133">Transmembrane helix</keyword>
<feature type="repeat" description="TPR" evidence="1">
    <location>
        <begin position="282"/>
        <end position="315"/>
    </location>
</feature>
<name>I4AFJ3_BERLS</name>
<evidence type="ECO:0000256" key="2">
    <source>
        <dbReference type="SAM" id="Phobius"/>
    </source>
</evidence>
<dbReference type="KEGG" id="fli:Fleli_0234"/>
<proteinExistence type="predicted"/>
<accession>I4AFJ3</accession>
<feature type="transmembrane region" description="Helical" evidence="2">
    <location>
        <begin position="20"/>
        <end position="42"/>
    </location>
</feature>
<dbReference type="InterPro" id="IPR019734">
    <property type="entry name" value="TPR_rpt"/>
</dbReference>
<organism evidence="3 4">
    <name type="scientific">Bernardetia litoralis (strain ATCC 23117 / DSM 6794 / NBRC 15988 / NCIMB 1366 / Fx l1 / Sio-4)</name>
    <name type="common">Flexibacter litoralis</name>
    <dbReference type="NCBI Taxonomy" id="880071"/>
    <lineage>
        <taxon>Bacteria</taxon>
        <taxon>Pseudomonadati</taxon>
        <taxon>Bacteroidota</taxon>
        <taxon>Cytophagia</taxon>
        <taxon>Cytophagales</taxon>
        <taxon>Bernardetiaceae</taxon>
        <taxon>Bernardetia</taxon>
    </lineage>
</organism>
<evidence type="ECO:0000313" key="3">
    <source>
        <dbReference type="EMBL" id="AFM02728.1"/>
    </source>
</evidence>
<protein>
    <submittedName>
        <fullName evidence="3">Uncharacterized protein</fullName>
    </submittedName>
</protein>
<dbReference type="SUPFAM" id="SSF48452">
    <property type="entry name" value="TPR-like"/>
    <property type="match status" value="1"/>
</dbReference>
<evidence type="ECO:0000313" key="4">
    <source>
        <dbReference type="Proteomes" id="UP000006054"/>
    </source>
</evidence>
<reference evidence="4" key="1">
    <citation type="submission" date="2012-06" db="EMBL/GenBank/DDBJ databases">
        <title>The complete genome of Flexibacter litoralis DSM 6794.</title>
        <authorList>
            <person name="Lucas S."/>
            <person name="Copeland A."/>
            <person name="Lapidus A."/>
            <person name="Glavina del Rio T."/>
            <person name="Dalin E."/>
            <person name="Tice H."/>
            <person name="Bruce D."/>
            <person name="Goodwin L."/>
            <person name="Pitluck S."/>
            <person name="Peters L."/>
            <person name="Ovchinnikova G."/>
            <person name="Lu M."/>
            <person name="Kyrpides N."/>
            <person name="Mavromatis K."/>
            <person name="Ivanova N."/>
            <person name="Brettin T."/>
            <person name="Detter J.C."/>
            <person name="Han C."/>
            <person name="Larimer F."/>
            <person name="Land M."/>
            <person name="Hauser L."/>
            <person name="Markowitz V."/>
            <person name="Cheng J.-F."/>
            <person name="Hugenholtz P."/>
            <person name="Woyke T."/>
            <person name="Wu D."/>
            <person name="Spring S."/>
            <person name="Lang E."/>
            <person name="Kopitz M."/>
            <person name="Brambilla E."/>
            <person name="Klenk H.-P."/>
            <person name="Eisen J.A."/>
        </authorList>
    </citation>
    <scope>NUCLEOTIDE SEQUENCE [LARGE SCALE GENOMIC DNA]</scope>
    <source>
        <strain evidence="4">ATCC 23117 / DSM 6794 / NBRC 15988 / NCIMB 1366 / Sio-4</strain>
    </source>
</reference>
<dbReference type="Proteomes" id="UP000006054">
    <property type="component" value="Chromosome"/>
</dbReference>
<gene>
    <name evidence="3" type="ordered locus">Fleli_0234</name>
</gene>
<feature type="transmembrane region" description="Helical" evidence="2">
    <location>
        <begin position="49"/>
        <end position="72"/>
    </location>
</feature>
<evidence type="ECO:0000256" key="1">
    <source>
        <dbReference type="PROSITE-ProRule" id="PRU00339"/>
    </source>
</evidence>
<dbReference type="EMBL" id="CP003345">
    <property type="protein sequence ID" value="AFM02728.1"/>
    <property type="molecule type" value="Genomic_DNA"/>
</dbReference>